<keyword evidence="1 6" id="KW-0004">4Fe-4S</keyword>
<dbReference type="GO" id="GO:0005506">
    <property type="term" value="F:iron ion binding"/>
    <property type="evidence" value="ECO:0007669"/>
    <property type="project" value="UniProtKB-UniRule"/>
</dbReference>
<feature type="domain" description="Radical SAM core" evidence="8">
    <location>
        <begin position="293"/>
        <end position="564"/>
    </location>
</feature>
<comment type="cofactor">
    <cofactor evidence="6">
        <name>[4Fe-4S] cluster</name>
        <dbReference type="ChEBI" id="CHEBI:49883"/>
    </cofactor>
    <text evidence="6">Binds 1 [4Fe-4S] cluster. The cluster is coordinated with 3 cysteines and an exchangeable S-adenosyl-L-methionine.</text>
</comment>
<feature type="binding site" evidence="6">
    <location>
        <position position="311"/>
    </location>
    <ligand>
        <name>[4Fe-4S] cluster</name>
        <dbReference type="ChEBI" id="CHEBI:49883"/>
        <note>4Fe-4S-S-AdoMet</note>
    </ligand>
</feature>
<dbReference type="RefSeq" id="WP_111919904.1">
    <property type="nucleotide sequence ID" value="NZ_CAUWHR010000002.1"/>
</dbReference>
<dbReference type="Gene3D" id="3.80.30.20">
    <property type="entry name" value="tm_1862 like domain"/>
    <property type="match status" value="1"/>
</dbReference>
<dbReference type="AlphaFoldDB" id="A0A2Z4UBI1"/>
<dbReference type="Pfam" id="PF08497">
    <property type="entry name" value="Radical_SAM_N"/>
    <property type="match status" value="1"/>
</dbReference>
<dbReference type="InterPro" id="IPR013704">
    <property type="entry name" value="UPF0313_N"/>
</dbReference>
<evidence type="ECO:0000259" key="8">
    <source>
        <dbReference type="PROSITE" id="PS51918"/>
    </source>
</evidence>
<evidence type="ECO:0000256" key="5">
    <source>
        <dbReference type="ARBA" id="ARBA00023014"/>
    </source>
</evidence>
<dbReference type="InterPro" id="IPR006638">
    <property type="entry name" value="Elp3/MiaA/NifB-like_rSAM"/>
</dbReference>
<evidence type="ECO:0000313" key="9">
    <source>
        <dbReference type="EMBL" id="AWY98415.1"/>
    </source>
</evidence>
<feature type="binding site" evidence="6">
    <location>
        <position position="314"/>
    </location>
    <ligand>
        <name>[4Fe-4S] cluster</name>
        <dbReference type="ChEBI" id="CHEBI:49883"/>
        <note>4Fe-4S-S-AdoMet</note>
    </ligand>
</feature>
<dbReference type="Proteomes" id="UP000250003">
    <property type="component" value="Chromosome"/>
</dbReference>
<protein>
    <submittedName>
        <fullName evidence="9">YgiQ family radical SAM protein</fullName>
    </submittedName>
</protein>
<dbReference type="SFLD" id="SFLDS00029">
    <property type="entry name" value="Radical_SAM"/>
    <property type="match status" value="1"/>
</dbReference>
<dbReference type="PANTHER" id="PTHR32331:SF0">
    <property type="entry name" value="UPF0313 PROTEIN YGIQ"/>
    <property type="match status" value="1"/>
</dbReference>
<evidence type="ECO:0000256" key="4">
    <source>
        <dbReference type="ARBA" id="ARBA00023004"/>
    </source>
</evidence>
<feature type="binding site" evidence="6">
    <location>
        <position position="307"/>
    </location>
    <ligand>
        <name>[4Fe-4S] cluster</name>
        <dbReference type="ChEBI" id="CHEBI:49883"/>
        <note>4Fe-4S-S-AdoMet</note>
    </ligand>
</feature>
<dbReference type="SMART" id="SM00729">
    <property type="entry name" value="Elp3"/>
    <property type="match status" value="1"/>
</dbReference>
<dbReference type="Pfam" id="PF04055">
    <property type="entry name" value="Radical_SAM"/>
    <property type="match status" value="1"/>
</dbReference>
<feature type="compositionally biased region" description="Basic residues" evidence="7">
    <location>
        <begin position="619"/>
        <end position="637"/>
    </location>
</feature>
<comment type="similarity">
    <text evidence="6">Belongs to the UPF0313 family.</text>
</comment>
<accession>A0A2Z4UBI1</accession>
<feature type="compositionally biased region" description="Basic and acidic residues" evidence="7">
    <location>
        <begin position="599"/>
        <end position="618"/>
    </location>
</feature>
<organism evidence="9 10">
    <name type="scientific">Blautia argi</name>
    <dbReference type="NCBI Taxonomy" id="1912897"/>
    <lineage>
        <taxon>Bacteria</taxon>
        <taxon>Bacillati</taxon>
        <taxon>Bacillota</taxon>
        <taxon>Clostridia</taxon>
        <taxon>Lachnospirales</taxon>
        <taxon>Lachnospiraceae</taxon>
        <taxon>Blautia</taxon>
    </lineage>
</organism>
<dbReference type="EMBL" id="CP030280">
    <property type="protein sequence ID" value="AWY98415.1"/>
    <property type="molecule type" value="Genomic_DNA"/>
</dbReference>
<dbReference type="InterPro" id="IPR024560">
    <property type="entry name" value="UPF0313_C"/>
</dbReference>
<dbReference type="KEGG" id="blau:DQQ01_09930"/>
<dbReference type="SUPFAM" id="SSF102114">
    <property type="entry name" value="Radical SAM enzymes"/>
    <property type="match status" value="1"/>
</dbReference>
<keyword evidence="4 6" id="KW-0408">Iron</keyword>
<proteinExistence type="inferred from homology"/>
<evidence type="ECO:0000256" key="3">
    <source>
        <dbReference type="ARBA" id="ARBA00022723"/>
    </source>
</evidence>
<reference evidence="10" key="1">
    <citation type="submission" date="2018-06" db="EMBL/GenBank/DDBJ databases">
        <title>Description of Blautia argi sp. nov., a new anaerobic isolated from dog feces.</title>
        <authorList>
            <person name="Chang Y.-H."/>
            <person name="Paek J."/>
            <person name="Shin Y."/>
        </authorList>
    </citation>
    <scope>NUCLEOTIDE SEQUENCE [LARGE SCALE GENOMIC DNA]</scope>
    <source>
        <strain evidence="10">KCTC 15426</strain>
    </source>
</reference>
<dbReference type="GO" id="GO:0051539">
    <property type="term" value="F:4 iron, 4 sulfur cluster binding"/>
    <property type="evidence" value="ECO:0007669"/>
    <property type="project" value="UniProtKB-KW"/>
</dbReference>
<dbReference type="InterPro" id="IPR058240">
    <property type="entry name" value="rSAM_sf"/>
</dbReference>
<dbReference type="NCBIfam" id="TIGR03904">
    <property type="entry name" value="SAM_YgiQ"/>
    <property type="match status" value="1"/>
</dbReference>
<keyword evidence="2 6" id="KW-0949">S-adenosyl-L-methionine</keyword>
<dbReference type="GO" id="GO:0003824">
    <property type="term" value="F:catalytic activity"/>
    <property type="evidence" value="ECO:0007669"/>
    <property type="project" value="InterPro"/>
</dbReference>
<sequence>MSRGFLPVTRKELEEKGIWQPDFVYISGDAYVDHPSFGAAIITRLLESQGYSVGVIAQPDWRKKESIAVFGEPRLGFLVSAGNMDSMVNHYTVAKKHRKQDAYSPGGQMGLRPDRAVTVYGNLIRQTYKDTPVILGGIEASLRRMAHYDYWSDTMKRSVLLDSGADLISYGMGEHSILQIAQALDKGIPVSSVTFVPGTVYKTKEAPKKGIVLPSYEELLASRKAYAESFRTQYENTDPYTGQVLAESYGSRGFVVQNPPAKPLTQKEMDRVYDLPYMRTSHPMYEKQGKIPAMEEIQFSITSNRGCFGGCNFCALAFHQGRIVQTRSHTSILKEAESYKEQPDFKGYIHDVGGPTADFRHPSCKKQMTKGICTNRQCLFPKPCKNLEADHEDYLELLRKLRKLPGIKKVFIRSGIRFDYVNADPSPVFLQELAKYHVSGQLRVAPEHVSDQVLYYMGKPEHQVYEEFLKKFQRANEESGKKQFVVPYLMSSHPGCTLAEAVKLAEYVRDMGFMPEQVQDFYPTPSTMSTCMYYTGIDPRTGKEVYVPKSTKEKAMQRALLQYKNPENYNLVKEALLKCGRKDLIGFDKKCLIRPRGGQKQDREKASDFKRQGTEKKDRSRKKKSIRNVHKKKTGKR</sequence>
<dbReference type="PROSITE" id="PS51918">
    <property type="entry name" value="RADICAL_SAM"/>
    <property type="match status" value="1"/>
</dbReference>
<dbReference type="InterPro" id="IPR007197">
    <property type="entry name" value="rSAM"/>
</dbReference>
<evidence type="ECO:0000256" key="1">
    <source>
        <dbReference type="ARBA" id="ARBA00022485"/>
    </source>
</evidence>
<feature type="region of interest" description="Disordered" evidence="7">
    <location>
        <begin position="595"/>
        <end position="637"/>
    </location>
</feature>
<dbReference type="OrthoDB" id="9803479at2"/>
<keyword evidence="5 6" id="KW-0411">Iron-sulfur</keyword>
<dbReference type="SFLD" id="SFLDG01069">
    <property type="entry name" value="UPF0313"/>
    <property type="match status" value="1"/>
</dbReference>
<dbReference type="HAMAP" id="MF_01251">
    <property type="entry name" value="UPF0313"/>
    <property type="match status" value="1"/>
</dbReference>
<keyword evidence="3 6" id="KW-0479">Metal-binding</keyword>
<evidence type="ECO:0000256" key="2">
    <source>
        <dbReference type="ARBA" id="ARBA00022691"/>
    </source>
</evidence>
<gene>
    <name evidence="9" type="ORF">DQQ01_09930</name>
</gene>
<evidence type="ECO:0000256" key="6">
    <source>
        <dbReference type="HAMAP-Rule" id="MF_01251"/>
    </source>
</evidence>
<dbReference type="Pfam" id="PF11842">
    <property type="entry name" value="DUF3362"/>
    <property type="match status" value="1"/>
</dbReference>
<name>A0A2Z4UBI1_9FIRM</name>
<dbReference type="SFLD" id="SFLDG01082">
    <property type="entry name" value="B12-binding_domain_containing"/>
    <property type="match status" value="1"/>
</dbReference>
<keyword evidence="10" id="KW-1185">Reference proteome</keyword>
<dbReference type="InterPro" id="IPR023404">
    <property type="entry name" value="rSAM_horseshoe"/>
</dbReference>
<evidence type="ECO:0000313" key="10">
    <source>
        <dbReference type="Proteomes" id="UP000250003"/>
    </source>
</evidence>
<dbReference type="PANTHER" id="PTHR32331">
    <property type="entry name" value="UPF0313 PROTEIN YGIQ"/>
    <property type="match status" value="1"/>
</dbReference>
<evidence type="ECO:0000256" key="7">
    <source>
        <dbReference type="SAM" id="MobiDB-lite"/>
    </source>
</evidence>
<dbReference type="InterPro" id="IPR022946">
    <property type="entry name" value="UPF0313"/>
</dbReference>